<evidence type="ECO:0000313" key="2">
    <source>
        <dbReference type="EMBL" id="VFK14850.1"/>
    </source>
</evidence>
<accession>A0A450WCT3</accession>
<feature type="compositionally biased region" description="Gly residues" evidence="1">
    <location>
        <begin position="189"/>
        <end position="199"/>
    </location>
</feature>
<reference evidence="2" key="1">
    <citation type="submission" date="2019-02" db="EMBL/GenBank/DDBJ databases">
        <authorList>
            <person name="Gruber-Vodicka R. H."/>
            <person name="Seah K. B. B."/>
        </authorList>
    </citation>
    <scope>NUCLEOTIDE SEQUENCE</scope>
    <source>
        <strain evidence="2">BECK_BY7</strain>
    </source>
</reference>
<gene>
    <name evidence="2" type="ORF">BECKLFY1418C_GA0070996_101129</name>
</gene>
<proteinExistence type="predicted"/>
<name>A0A450WCT3_9GAMM</name>
<evidence type="ECO:0000256" key="1">
    <source>
        <dbReference type="SAM" id="MobiDB-lite"/>
    </source>
</evidence>
<sequence length="199" mass="21651">MAFGEDGVERPHLDGIAQGRPGAVGLDVAYFARRYPGILQRPVQQFFLGPLVGYGKSAARTVVVDGRTANHRENIVLIGNGIRQAFQYHDPAPFTANEAVGARIEGLATSIRGQGMRPRTERRGLRHEIQVDATREGQSTFRCLQTPAGEMDGGQRGGTGRIRRQRGPLKTQRMGKPSCREGETRTGHRIGGNSFGMTG</sequence>
<organism evidence="2">
    <name type="scientific">Candidatus Kentrum sp. LFY</name>
    <dbReference type="NCBI Taxonomy" id="2126342"/>
    <lineage>
        <taxon>Bacteria</taxon>
        <taxon>Pseudomonadati</taxon>
        <taxon>Pseudomonadota</taxon>
        <taxon>Gammaproteobacteria</taxon>
        <taxon>Candidatus Kentrum</taxon>
    </lineage>
</organism>
<dbReference type="EMBL" id="CAADFN010000011">
    <property type="protein sequence ID" value="VFK14850.1"/>
    <property type="molecule type" value="Genomic_DNA"/>
</dbReference>
<protein>
    <submittedName>
        <fullName evidence="2">Uncharacterized protein</fullName>
    </submittedName>
</protein>
<dbReference type="AlphaFoldDB" id="A0A450WCT3"/>
<dbReference type="AntiFam" id="ANF00248">
    <property type="entry name" value="Shadow ORF (opposite ppsD)"/>
</dbReference>
<feature type="region of interest" description="Disordered" evidence="1">
    <location>
        <begin position="168"/>
        <end position="199"/>
    </location>
</feature>